<dbReference type="NCBIfam" id="NF041244">
    <property type="entry name" value="IglI_fam"/>
    <property type="match status" value="1"/>
</dbReference>
<gene>
    <name evidence="2" type="ORF">OV287_11675</name>
</gene>
<proteinExistence type="predicted"/>
<protein>
    <submittedName>
        <fullName evidence="2">Type VI secretion system protein IglI family protein</fullName>
    </submittedName>
</protein>
<accession>A0ABT4A0G4</accession>
<comment type="caution">
    <text evidence="2">The sequence shown here is derived from an EMBL/GenBank/DDBJ whole genome shotgun (WGS) entry which is preliminary data.</text>
</comment>
<evidence type="ECO:0000313" key="2">
    <source>
        <dbReference type="EMBL" id="MCY1075152.1"/>
    </source>
</evidence>
<feature type="compositionally biased region" description="Acidic residues" evidence="1">
    <location>
        <begin position="194"/>
        <end position="213"/>
    </location>
</feature>
<dbReference type="RefSeq" id="WP_267534101.1">
    <property type="nucleotide sequence ID" value="NZ_JAPNKA010000001.1"/>
</dbReference>
<reference evidence="2 3" key="1">
    <citation type="submission" date="2022-11" db="EMBL/GenBank/DDBJ databases">
        <title>Minimal conservation of predation-associated metabolite biosynthetic gene clusters underscores biosynthetic potential of Myxococcota including descriptions for ten novel species: Archangium lansinium sp. nov., Myxococcus landrumus sp. nov., Nannocystis bai.</title>
        <authorList>
            <person name="Ahearne A."/>
            <person name="Stevens C."/>
            <person name="Phillips K."/>
        </authorList>
    </citation>
    <scope>NUCLEOTIDE SEQUENCE [LARGE SCALE GENOMIC DNA]</scope>
    <source>
        <strain evidence="2 3">MIWBW</strain>
    </source>
</reference>
<keyword evidence="3" id="KW-1185">Reference proteome</keyword>
<dbReference type="Proteomes" id="UP001207654">
    <property type="component" value="Unassembled WGS sequence"/>
</dbReference>
<dbReference type="EMBL" id="JAPNKA010000001">
    <property type="protein sequence ID" value="MCY1075152.1"/>
    <property type="molecule type" value="Genomic_DNA"/>
</dbReference>
<feature type="compositionally biased region" description="Low complexity" evidence="1">
    <location>
        <begin position="220"/>
        <end position="234"/>
    </location>
</feature>
<sequence length="338" mass="37664">MSETTPALLDLTYLEPSTAQPPDAESTEDRLERLTALVNQGNYPQAASEAEALLGEGVRDVRLVHPYLFGAFLEHGLHALPSLFAFLSKLLTSQWETFGPEDKKTVYLQSGLRSLFKTLYRHLEFHARSKDETWHQWCAPDNREPLQDALMLEPEVVEALGRTLPGSGCEPQLKQLVTWLESHLSALPHAPEPHEEDPAEEDAPEHDEEEFEEEPPKAAPPRTSAAPQAPAAGPSIPISPALALLIRKLDAFDMLVERKDLARASVVAADVLHTLDHFDPRLYLPTLFSRFFSGLSTYADSVERLLQSTDSLAFRSLEQLYRVDLDAFLAQQGGEPLE</sequence>
<organism evidence="2 3">
    <name type="scientific">Archangium lansingense</name>
    <dbReference type="NCBI Taxonomy" id="2995310"/>
    <lineage>
        <taxon>Bacteria</taxon>
        <taxon>Pseudomonadati</taxon>
        <taxon>Myxococcota</taxon>
        <taxon>Myxococcia</taxon>
        <taxon>Myxococcales</taxon>
        <taxon>Cystobacterineae</taxon>
        <taxon>Archangiaceae</taxon>
        <taxon>Archangium</taxon>
    </lineage>
</organism>
<name>A0ABT4A0G4_9BACT</name>
<feature type="region of interest" description="Disordered" evidence="1">
    <location>
        <begin position="188"/>
        <end position="234"/>
    </location>
</feature>
<evidence type="ECO:0000256" key="1">
    <source>
        <dbReference type="SAM" id="MobiDB-lite"/>
    </source>
</evidence>
<evidence type="ECO:0000313" key="3">
    <source>
        <dbReference type="Proteomes" id="UP001207654"/>
    </source>
</evidence>